<dbReference type="GO" id="GO:0016491">
    <property type="term" value="F:oxidoreductase activity"/>
    <property type="evidence" value="ECO:0007669"/>
    <property type="project" value="UniProtKB-KW"/>
</dbReference>
<dbReference type="InterPro" id="IPR050416">
    <property type="entry name" value="FAD-linked_Oxidoreductase"/>
</dbReference>
<sequence>MNASAAAESVALTCEVIVPDPAASPQATVSRWSDCGLSAPPALVVVPESEKDIVDAISYARAKGLCLLAAGGGNGTFAPVGAQTLYLDLKRFNTVSLDAAASSVTVGGGARTGQVLKACTDAGFYTSWPHSDTVGYTGFVLGGGNGIAVGLHGMAIDSVLSFRVVTATGQTVDISATSEGDELELFHALCGTGHGLGVVVSVTLRVYPISELGLTDGSIWNRRLVFTTASLDVAAATFSRLQNPAPTLSPVLLFVRGGGPAAAPMIMLSASYMGPADDGLTAAAPLFDEAVMAQAVKADTGATPFAHMNQGFAKFDRQGGYKEIASTRLRAISPAAVVAVFQRWLAFTDAHADARQTAVIFGSCSTAAQLQLEREGRGRTRSFDNRNRAVNAMAMTSYTEPATGAACEAFIRDFKAICRQDQPATDAPRTIVNNMRQNTALEEMQSRERIAELKQIKKLWDGEGIFWCPYNETGLEADSLRQQLQQLLYQTHPPRRPSSSCITTAATMGFKRTSIVSGLLGTSTVAAYLASRNPVISPLAPSDPIFSSSVYKRTNPARNPATQDVCIKRLPMSSIRPELLQKDGPLVLEFCRGLWSGYGYAIQRKFLDSKYRGPETASQLWDTEELAASTYDKGTVITDHFEVVEKTPTSITVRCGDSPRNKGPRASDGLFVISATMDKPREEVELRLKSVLFQSEGNVVGTKGPMSPWIEELHQWYARLWSETASWKLRKW</sequence>
<evidence type="ECO:0000259" key="5">
    <source>
        <dbReference type="PROSITE" id="PS51387"/>
    </source>
</evidence>
<dbReference type="PROSITE" id="PS51387">
    <property type="entry name" value="FAD_PCMH"/>
    <property type="match status" value="1"/>
</dbReference>
<dbReference type="EMBL" id="GL629997">
    <property type="protein sequence ID" value="EFW99361.1"/>
    <property type="molecule type" value="Genomic_DNA"/>
</dbReference>
<dbReference type="InParanoid" id="F0XT10"/>
<evidence type="ECO:0000256" key="1">
    <source>
        <dbReference type="ARBA" id="ARBA00005466"/>
    </source>
</evidence>
<dbReference type="PANTHER" id="PTHR42973">
    <property type="entry name" value="BINDING OXIDOREDUCTASE, PUTATIVE (AFU_ORTHOLOGUE AFUA_1G17690)-RELATED"/>
    <property type="match status" value="1"/>
</dbReference>
<protein>
    <submittedName>
        <fullName evidence="6">FAD linked oxidase</fullName>
    </submittedName>
</protein>
<organism evidence="7">
    <name type="scientific">Grosmannia clavigera (strain kw1407 / UAMH 11150)</name>
    <name type="common">Blue stain fungus</name>
    <name type="synonym">Graphiocladiella clavigera</name>
    <dbReference type="NCBI Taxonomy" id="655863"/>
    <lineage>
        <taxon>Eukaryota</taxon>
        <taxon>Fungi</taxon>
        <taxon>Dikarya</taxon>
        <taxon>Ascomycota</taxon>
        <taxon>Pezizomycotina</taxon>
        <taxon>Sordariomycetes</taxon>
        <taxon>Sordariomycetidae</taxon>
        <taxon>Ophiostomatales</taxon>
        <taxon>Ophiostomataceae</taxon>
        <taxon>Leptographium</taxon>
    </lineage>
</organism>
<evidence type="ECO:0000256" key="4">
    <source>
        <dbReference type="ARBA" id="ARBA00023002"/>
    </source>
</evidence>
<name>F0XT10_GROCL</name>
<accession>F0XT10</accession>
<evidence type="ECO:0000256" key="3">
    <source>
        <dbReference type="ARBA" id="ARBA00022827"/>
    </source>
</evidence>
<keyword evidence="3" id="KW-0274">FAD</keyword>
<dbReference type="OrthoDB" id="4436466at2759"/>
<dbReference type="GO" id="GO:0071949">
    <property type="term" value="F:FAD binding"/>
    <property type="evidence" value="ECO:0007669"/>
    <property type="project" value="InterPro"/>
</dbReference>
<keyword evidence="2" id="KW-0285">Flavoprotein</keyword>
<dbReference type="GeneID" id="25979142"/>
<dbReference type="HOGENOM" id="CLU_378569_0_0_1"/>
<dbReference type="AlphaFoldDB" id="F0XT10"/>
<gene>
    <name evidence="6" type="ORF">CMQ_5782</name>
</gene>
<dbReference type="InterPro" id="IPR036318">
    <property type="entry name" value="FAD-bd_PCMH-like_sf"/>
</dbReference>
<proteinExistence type="inferred from homology"/>
<dbReference type="InterPro" id="IPR016169">
    <property type="entry name" value="FAD-bd_PCMH_sub2"/>
</dbReference>
<dbReference type="InterPro" id="IPR016166">
    <property type="entry name" value="FAD-bd_PCMH"/>
</dbReference>
<dbReference type="eggNOG" id="ENOG502S03T">
    <property type="taxonomic scope" value="Eukaryota"/>
</dbReference>
<dbReference type="RefSeq" id="XP_014168844.1">
    <property type="nucleotide sequence ID" value="XM_014313369.1"/>
</dbReference>
<evidence type="ECO:0000256" key="2">
    <source>
        <dbReference type="ARBA" id="ARBA00022630"/>
    </source>
</evidence>
<dbReference type="Proteomes" id="UP000007796">
    <property type="component" value="Unassembled WGS sequence"/>
</dbReference>
<evidence type="ECO:0000313" key="7">
    <source>
        <dbReference type="Proteomes" id="UP000007796"/>
    </source>
</evidence>
<evidence type="ECO:0000313" key="6">
    <source>
        <dbReference type="EMBL" id="EFW99361.1"/>
    </source>
</evidence>
<dbReference type="PANTHER" id="PTHR42973:SF7">
    <property type="entry name" value="FAD-BINDING PCMH-TYPE DOMAIN-CONTAINING PROTEIN"/>
    <property type="match status" value="1"/>
</dbReference>
<dbReference type="Gene3D" id="3.30.465.10">
    <property type="match status" value="1"/>
</dbReference>
<comment type="similarity">
    <text evidence="1">Belongs to the oxygen-dependent FAD-linked oxidoreductase family.</text>
</comment>
<dbReference type="SUPFAM" id="SSF56176">
    <property type="entry name" value="FAD-binding/transporter-associated domain-like"/>
    <property type="match status" value="1"/>
</dbReference>
<dbReference type="Pfam" id="PF01565">
    <property type="entry name" value="FAD_binding_4"/>
    <property type="match status" value="1"/>
</dbReference>
<dbReference type="STRING" id="655863.F0XT10"/>
<keyword evidence="7" id="KW-1185">Reference proteome</keyword>
<dbReference type="Gene3D" id="3.40.462.20">
    <property type="match status" value="1"/>
</dbReference>
<dbReference type="InterPro" id="IPR006094">
    <property type="entry name" value="Oxid_FAD_bind_N"/>
</dbReference>
<reference evidence="6 7" key="1">
    <citation type="journal article" date="2011" name="Proc. Natl. Acad. Sci. U.S.A.">
        <title>Genome and transcriptome analyses of the mountain pine beetle-fungal symbiont Grosmannia clavigera, a lodgepole pine pathogen.</title>
        <authorList>
            <person name="DiGuistini S."/>
            <person name="Wang Y."/>
            <person name="Liao N.Y."/>
            <person name="Taylor G."/>
            <person name="Tanguay P."/>
            <person name="Feau N."/>
            <person name="Henrissat B."/>
            <person name="Chan S.K."/>
            <person name="Hesse-Orce U."/>
            <person name="Alamouti S.M."/>
            <person name="Tsui C.K.M."/>
            <person name="Docking R.T."/>
            <person name="Levasseur A."/>
            <person name="Haridas S."/>
            <person name="Robertson G."/>
            <person name="Birol I."/>
            <person name="Holt R.A."/>
            <person name="Marra M.A."/>
            <person name="Hamelin R.C."/>
            <person name="Hirst M."/>
            <person name="Jones S.J.M."/>
            <person name="Bohlmann J."/>
            <person name="Breuil C."/>
        </authorList>
    </citation>
    <scope>NUCLEOTIDE SEQUENCE [LARGE SCALE GENOMIC DNA]</scope>
    <source>
        <strain evidence="7">kw1407 / UAMH 11150</strain>
    </source>
</reference>
<keyword evidence="4" id="KW-0560">Oxidoreductase</keyword>
<feature type="domain" description="FAD-binding PCMH-type" evidence="5">
    <location>
        <begin position="37"/>
        <end position="209"/>
    </location>
</feature>